<reference evidence="1" key="2">
    <citation type="journal article" date="2015" name="Data Brief">
        <title>Shoot transcriptome of the giant reed, Arundo donax.</title>
        <authorList>
            <person name="Barrero R.A."/>
            <person name="Guerrero F.D."/>
            <person name="Moolhuijzen P."/>
            <person name="Goolsby J.A."/>
            <person name="Tidwell J."/>
            <person name="Bellgard S.E."/>
            <person name="Bellgard M.I."/>
        </authorList>
    </citation>
    <scope>NUCLEOTIDE SEQUENCE</scope>
    <source>
        <tissue evidence="1">Shoot tissue taken approximately 20 cm above the soil surface</tissue>
    </source>
</reference>
<sequence length="55" mass="6420">MFKDFSYLSWIADAHKSKSMFFFALFTDRCGSVSKLGIYVRCETVALYLRDNLLN</sequence>
<dbReference type="AlphaFoldDB" id="A0A0A9DF79"/>
<organism evidence="1">
    <name type="scientific">Arundo donax</name>
    <name type="common">Giant reed</name>
    <name type="synonym">Donax arundinaceus</name>
    <dbReference type="NCBI Taxonomy" id="35708"/>
    <lineage>
        <taxon>Eukaryota</taxon>
        <taxon>Viridiplantae</taxon>
        <taxon>Streptophyta</taxon>
        <taxon>Embryophyta</taxon>
        <taxon>Tracheophyta</taxon>
        <taxon>Spermatophyta</taxon>
        <taxon>Magnoliopsida</taxon>
        <taxon>Liliopsida</taxon>
        <taxon>Poales</taxon>
        <taxon>Poaceae</taxon>
        <taxon>PACMAD clade</taxon>
        <taxon>Arundinoideae</taxon>
        <taxon>Arundineae</taxon>
        <taxon>Arundo</taxon>
    </lineage>
</organism>
<protein>
    <submittedName>
        <fullName evidence="1">Uncharacterized protein</fullName>
    </submittedName>
</protein>
<reference evidence="1" key="1">
    <citation type="submission" date="2014-09" db="EMBL/GenBank/DDBJ databases">
        <authorList>
            <person name="Magalhaes I.L.F."/>
            <person name="Oliveira U."/>
            <person name="Santos F.R."/>
            <person name="Vidigal T.H.D.A."/>
            <person name="Brescovit A.D."/>
            <person name="Santos A.J."/>
        </authorList>
    </citation>
    <scope>NUCLEOTIDE SEQUENCE</scope>
    <source>
        <tissue evidence="1">Shoot tissue taken approximately 20 cm above the soil surface</tissue>
    </source>
</reference>
<name>A0A0A9DF79_ARUDO</name>
<proteinExistence type="predicted"/>
<accession>A0A0A9DF79</accession>
<dbReference type="EMBL" id="GBRH01211414">
    <property type="protein sequence ID" value="JAD86481.1"/>
    <property type="molecule type" value="Transcribed_RNA"/>
</dbReference>
<evidence type="ECO:0000313" key="1">
    <source>
        <dbReference type="EMBL" id="JAD86481.1"/>
    </source>
</evidence>